<gene>
    <name evidence="2" type="ORF">SAMN05444581_1434</name>
</gene>
<reference evidence="2 3" key="1">
    <citation type="submission" date="2016-10" db="EMBL/GenBank/DDBJ databases">
        <authorList>
            <person name="de Groot N.N."/>
        </authorList>
    </citation>
    <scope>NUCLEOTIDE SEQUENCE [LARGE SCALE GENOMIC DNA]</scope>
    <source>
        <strain evidence="2 3">NE2</strain>
    </source>
</reference>
<evidence type="ECO:0000313" key="3">
    <source>
        <dbReference type="Proteomes" id="UP000198755"/>
    </source>
</evidence>
<feature type="compositionally biased region" description="Low complexity" evidence="1">
    <location>
        <begin position="43"/>
        <end position="53"/>
    </location>
</feature>
<proteinExistence type="predicted"/>
<accession>A0A1I4DB40</accession>
<name>A0A1I4DB40_9HYPH</name>
<sequence length="62" mass="6919">MMEVRVMMATMMMPRRANNTSDTTHDSSGYPSHNAADRRANRPSRASSLRSASFTTANNTLR</sequence>
<feature type="compositionally biased region" description="Polar residues" evidence="1">
    <location>
        <begin position="18"/>
        <end position="31"/>
    </location>
</feature>
<organism evidence="2 3">
    <name type="scientific">Methylocapsa palsarum</name>
    <dbReference type="NCBI Taxonomy" id="1612308"/>
    <lineage>
        <taxon>Bacteria</taxon>
        <taxon>Pseudomonadati</taxon>
        <taxon>Pseudomonadota</taxon>
        <taxon>Alphaproteobacteria</taxon>
        <taxon>Hyphomicrobiales</taxon>
        <taxon>Beijerinckiaceae</taxon>
        <taxon>Methylocapsa</taxon>
    </lineage>
</organism>
<keyword evidence="3" id="KW-1185">Reference proteome</keyword>
<feature type="region of interest" description="Disordered" evidence="1">
    <location>
        <begin position="1"/>
        <end position="62"/>
    </location>
</feature>
<evidence type="ECO:0000256" key="1">
    <source>
        <dbReference type="SAM" id="MobiDB-lite"/>
    </source>
</evidence>
<dbReference type="Proteomes" id="UP000198755">
    <property type="component" value="Unassembled WGS sequence"/>
</dbReference>
<feature type="compositionally biased region" description="Low complexity" evidence="1">
    <location>
        <begin position="1"/>
        <end position="17"/>
    </location>
</feature>
<dbReference type="EMBL" id="FOSN01000043">
    <property type="protein sequence ID" value="SFK89346.1"/>
    <property type="molecule type" value="Genomic_DNA"/>
</dbReference>
<protein>
    <submittedName>
        <fullName evidence="2">Uncharacterized protein</fullName>
    </submittedName>
</protein>
<evidence type="ECO:0000313" key="2">
    <source>
        <dbReference type="EMBL" id="SFK89346.1"/>
    </source>
</evidence>
<dbReference type="AlphaFoldDB" id="A0A1I4DB40"/>